<reference evidence="9" key="1">
    <citation type="submission" date="2020-11" db="EMBL/GenBank/DDBJ databases">
        <authorList>
            <person name="Tran Van P."/>
        </authorList>
    </citation>
    <scope>NUCLEOTIDE SEQUENCE</scope>
</reference>
<protein>
    <recommendedName>
        <fullName evidence="8">Kazal-like domain-containing protein</fullName>
    </recommendedName>
</protein>
<evidence type="ECO:0000256" key="5">
    <source>
        <dbReference type="ARBA" id="ARBA00023136"/>
    </source>
</evidence>
<evidence type="ECO:0000313" key="9">
    <source>
        <dbReference type="EMBL" id="CAD7427813.1"/>
    </source>
</evidence>
<evidence type="ECO:0000256" key="6">
    <source>
        <dbReference type="SAM" id="MobiDB-lite"/>
    </source>
</evidence>
<dbReference type="GO" id="GO:0016323">
    <property type="term" value="C:basolateral plasma membrane"/>
    <property type="evidence" value="ECO:0007669"/>
    <property type="project" value="TreeGrafter"/>
</dbReference>
<organism evidence="9">
    <name type="scientific">Timema monikensis</name>
    <dbReference type="NCBI Taxonomy" id="170555"/>
    <lineage>
        <taxon>Eukaryota</taxon>
        <taxon>Metazoa</taxon>
        <taxon>Ecdysozoa</taxon>
        <taxon>Arthropoda</taxon>
        <taxon>Hexapoda</taxon>
        <taxon>Insecta</taxon>
        <taxon>Pterygota</taxon>
        <taxon>Neoptera</taxon>
        <taxon>Polyneoptera</taxon>
        <taxon>Phasmatodea</taxon>
        <taxon>Timematodea</taxon>
        <taxon>Timematoidea</taxon>
        <taxon>Timematidae</taxon>
        <taxon>Timema</taxon>
    </lineage>
</organism>
<dbReference type="GO" id="GO:0043252">
    <property type="term" value="P:sodium-independent organic anion transport"/>
    <property type="evidence" value="ECO:0007669"/>
    <property type="project" value="TreeGrafter"/>
</dbReference>
<keyword evidence="5 7" id="KW-0472">Membrane</keyword>
<feature type="transmembrane region" description="Helical" evidence="7">
    <location>
        <begin position="54"/>
        <end position="81"/>
    </location>
</feature>
<feature type="transmembrane region" description="Helical" evidence="7">
    <location>
        <begin position="216"/>
        <end position="236"/>
    </location>
</feature>
<dbReference type="Pfam" id="PF07648">
    <property type="entry name" value="Kazal_2"/>
    <property type="match status" value="1"/>
</dbReference>
<feature type="transmembrane region" description="Helical" evidence="7">
    <location>
        <begin position="381"/>
        <end position="399"/>
    </location>
</feature>
<feature type="compositionally biased region" description="Low complexity" evidence="6">
    <location>
        <begin position="663"/>
        <end position="674"/>
    </location>
</feature>
<sequence length="716" mass="78321">MFHPMTVVRSNSDNNEVQFISSTLVETVPPQCGIGMYGYTWNPSWMQRFANQRIFILAISVLGLIHGASSGYFLGTAYAVAARYQFSATAVDWLLVGSELTQGVLALVVSYWGGRGHRPAWISFCVAFQATTGFLVIIPHFTNMPTSNQTAIDDTNHLLCSASTVKIEVAATETDGLVFVLMFLIQMGIGVANTSILAHGVSFIDDNVNRRNSPILIGWPILSAILLITAVLISMFPHMLPSRAITVAAASILRNARGVTFVENNKSPYLQDLDGNTATPFQRNPLQHSCSLTRNVLPPSKIIAAPSNATLFNLVAVSSEVIATPFQRNPLQPSCSLFRSDSPFGKKYPWYCPRIEVETTRFVAKCTDHYTTGLDAEYNGYLLKPPLVSLAVLISGLIISKVSPRPARLAAWNVFVVLVVAILFVIYIFLDCDRIQNLSLGNREFSDLSHACNGPCNCLDSIPFSPVCAEDGSYTYFSPCHAGCRSVRQVDDIQIYMNCSCVSDISILTSTAKGGPCSNSVCTAYWSIVQAFGVISAALLGSCIVGNIILSFRCVLPQDKSTVIGLELAFVGLIAYIPGKIIYHLVAGHLLVAAVLDSFVCYFARNIPLYIEDGVHEMADDSENEVVNPSETSKRLKNRRATPVVRREKKESEPTQTLDDNDSSSSEKNTESNSVLQDQDIRHTNFELGAIEQDKSALKENQPLIDSNRMCLSTSL</sequence>
<keyword evidence="3 7" id="KW-0812">Transmembrane</keyword>
<dbReference type="SUPFAM" id="SSF100895">
    <property type="entry name" value="Kazal-type serine protease inhibitors"/>
    <property type="match status" value="1"/>
</dbReference>
<dbReference type="Pfam" id="PF03137">
    <property type="entry name" value="OATP"/>
    <property type="match status" value="2"/>
</dbReference>
<gene>
    <name evidence="9" type="ORF">TMSB3V08_LOCUS4642</name>
</gene>
<evidence type="ECO:0000256" key="3">
    <source>
        <dbReference type="ARBA" id="ARBA00022692"/>
    </source>
</evidence>
<dbReference type="InterPro" id="IPR036058">
    <property type="entry name" value="Kazal_dom_sf"/>
</dbReference>
<feature type="transmembrane region" description="Helical" evidence="7">
    <location>
        <begin position="562"/>
        <end position="579"/>
    </location>
</feature>
<evidence type="ECO:0000256" key="2">
    <source>
        <dbReference type="ARBA" id="ARBA00022475"/>
    </source>
</evidence>
<feature type="transmembrane region" description="Helical" evidence="7">
    <location>
        <begin position="411"/>
        <end position="430"/>
    </location>
</feature>
<feature type="domain" description="Kazal-like" evidence="8">
    <location>
        <begin position="446"/>
        <end position="503"/>
    </location>
</feature>
<accession>A0A7R9E5G0</accession>
<keyword evidence="2" id="KW-1003">Cell membrane</keyword>
<dbReference type="AlphaFoldDB" id="A0A7R9E5G0"/>
<dbReference type="InterPro" id="IPR002350">
    <property type="entry name" value="Kazal_dom"/>
</dbReference>
<dbReference type="PANTHER" id="PTHR11388">
    <property type="entry name" value="ORGANIC ANION TRANSPORTER"/>
    <property type="match status" value="1"/>
</dbReference>
<feature type="transmembrane region" description="Helical" evidence="7">
    <location>
        <begin position="93"/>
        <end position="113"/>
    </location>
</feature>
<dbReference type="InterPro" id="IPR004156">
    <property type="entry name" value="OATP"/>
</dbReference>
<evidence type="ECO:0000256" key="7">
    <source>
        <dbReference type="SAM" id="Phobius"/>
    </source>
</evidence>
<proteinExistence type="predicted"/>
<dbReference type="PROSITE" id="PS51465">
    <property type="entry name" value="KAZAL_2"/>
    <property type="match status" value="1"/>
</dbReference>
<comment type="subcellular location">
    <subcellularLocation>
        <location evidence="1">Cell membrane</location>
        <topology evidence="1">Multi-pass membrane protein</topology>
    </subcellularLocation>
</comment>
<feature type="transmembrane region" description="Helical" evidence="7">
    <location>
        <begin position="177"/>
        <end position="204"/>
    </location>
</feature>
<dbReference type="GO" id="GO:0015347">
    <property type="term" value="F:sodium-independent organic anion transmembrane transporter activity"/>
    <property type="evidence" value="ECO:0007669"/>
    <property type="project" value="TreeGrafter"/>
</dbReference>
<feature type="transmembrane region" description="Helical" evidence="7">
    <location>
        <begin position="524"/>
        <end position="550"/>
    </location>
</feature>
<name>A0A7R9E5G0_9NEOP</name>
<feature type="transmembrane region" description="Helical" evidence="7">
    <location>
        <begin position="120"/>
        <end position="141"/>
    </location>
</feature>
<dbReference type="PANTHER" id="PTHR11388:SF158">
    <property type="entry name" value="ORGANIC ANION TRANSPORTING POLYPEPTIDE 33EB"/>
    <property type="match status" value="1"/>
</dbReference>
<keyword evidence="4 7" id="KW-1133">Transmembrane helix</keyword>
<evidence type="ECO:0000259" key="8">
    <source>
        <dbReference type="PROSITE" id="PS51465"/>
    </source>
</evidence>
<dbReference type="EMBL" id="OB793558">
    <property type="protein sequence ID" value="CAD7427813.1"/>
    <property type="molecule type" value="Genomic_DNA"/>
</dbReference>
<evidence type="ECO:0000256" key="4">
    <source>
        <dbReference type="ARBA" id="ARBA00022989"/>
    </source>
</evidence>
<evidence type="ECO:0000256" key="1">
    <source>
        <dbReference type="ARBA" id="ARBA00004651"/>
    </source>
</evidence>
<feature type="region of interest" description="Disordered" evidence="6">
    <location>
        <begin position="622"/>
        <end position="679"/>
    </location>
</feature>